<dbReference type="InterPro" id="IPR051718">
    <property type="entry name" value="ARF_GTPase-activating"/>
</dbReference>
<feature type="region of interest" description="Disordered" evidence="2">
    <location>
        <begin position="142"/>
        <end position="228"/>
    </location>
</feature>
<dbReference type="InterPro" id="IPR038508">
    <property type="entry name" value="ArfGAP_dom_sf"/>
</dbReference>
<feature type="compositionally biased region" description="Polar residues" evidence="2">
    <location>
        <begin position="350"/>
        <end position="382"/>
    </location>
</feature>
<dbReference type="PANTHER" id="PTHR45705">
    <property type="entry name" value="FI20236P1"/>
    <property type="match status" value="1"/>
</dbReference>
<evidence type="ECO:0000259" key="3">
    <source>
        <dbReference type="PROSITE" id="PS50030"/>
    </source>
</evidence>
<dbReference type="GO" id="GO:0008270">
    <property type="term" value="F:zinc ion binding"/>
    <property type="evidence" value="ECO:0007669"/>
    <property type="project" value="UniProtKB-KW"/>
</dbReference>
<feature type="non-terminal residue" evidence="5">
    <location>
        <position position="1"/>
    </location>
</feature>
<accession>A0A8T9BSN8</accession>
<dbReference type="InterPro" id="IPR037278">
    <property type="entry name" value="ARFGAP/RecO"/>
</dbReference>
<dbReference type="Proteomes" id="UP000469558">
    <property type="component" value="Unassembled WGS sequence"/>
</dbReference>
<proteinExistence type="predicted"/>
<feature type="compositionally biased region" description="Low complexity" evidence="2">
    <location>
        <begin position="286"/>
        <end position="310"/>
    </location>
</feature>
<dbReference type="SUPFAM" id="SSF46934">
    <property type="entry name" value="UBA-like"/>
    <property type="match status" value="1"/>
</dbReference>
<dbReference type="InterPro" id="IPR001164">
    <property type="entry name" value="ArfGAP_dom"/>
</dbReference>
<dbReference type="PROSITE" id="PS50030">
    <property type="entry name" value="UBA"/>
    <property type="match status" value="1"/>
</dbReference>
<keyword evidence="1" id="KW-0863">Zinc-finger</keyword>
<reference evidence="5 6" key="1">
    <citation type="submission" date="2018-05" db="EMBL/GenBank/DDBJ databases">
        <title>Genome sequencing and assembly of the regulated plant pathogen Lachnellula willkommii and related sister species for the development of diagnostic species identification markers.</title>
        <authorList>
            <person name="Giroux E."/>
            <person name="Bilodeau G."/>
        </authorList>
    </citation>
    <scope>NUCLEOTIDE SEQUENCE [LARGE SCALE GENOMIC DNA]</scope>
    <source>
        <strain evidence="5 6">CBS 268.59</strain>
    </source>
</reference>
<dbReference type="Gene3D" id="1.10.8.10">
    <property type="entry name" value="DNA helicase RuvA subunit, C-terminal domain"/>
    <property type="match status" value="1"/>
</dbReference>
<keyword evidence="1" id="KW-0862">Zinc</keyword>
<dbReference type="AlphaFoldDB" id="A0A8T9BSN8"/>
<dbReference type="PROSITE" id="PS50115">
    <property type="entry name" value="ARFGAP"/>
    <property type="match status" value="1"/>
</dbReference>
<name>A0A8T9BSN8_9HELO</name>
<dbReference type="GO" id="GO:0005737">
    <property type="term" value="C:cytoplasm"/>
    <property type="evidence" value="ECO:0007669"/>
    <property type="project" value="TreeGrafter"/>
</dbReference>
<feature type="compositionally biased region" description="Basic and acidic residues" evidence="2">
    <location>
        <begin position="189"/>
        <end position="208"/>
    </location>
</feature>
<evidence type="ECO:0000259" key="4">
    <source>
        <dbReference type="PROSITE" id="PS50115"/>
    </source>
</evidence>
<evidence type="ECO:0000256" key="1">
    <source>
        <dbReference type="PROSITE-ProRule" id="PRU00288"/>
    </source>
</evidence>
<gene>
    <name evidence="5" type="primary">ucp3</name>
    <name evidence="5" type="ORF">LSUE1_G009914</name>
</gene>
<feature type="compositionally biased region" description="Low complexity" evidence="2">
    <location>
        <begin position="411"/>
        <end position="421"/>
    </location>
</feature>
<dbReference type="InterPro" id="IPR015940">
    <property type="entry name" value="UBA"/>
</dbReference>
<dbReference type="Gene3D" id="1.10.220.150">
    <property type="entry name" value="Arf GTPase activating protein"/>
    <property type="match status" value="1"/>
</dbReference>
<evidence type="ECO:0000256" key="2">
    <source>
        <dbReference type="SAM" id="MobiDB-lite"/>
    </source>
</evidence>
<feature type="region of interest" description="Disordered" evidence="2">
    <location>
        <begin position="284"/>
        <end position="382"/>
    </location>
</feature>
<dbReference type="OrthoDB" id="10266696at2759"/>
<dbReference type="SMART" id="SM00105">
    <property type="entry name" value="ArfGap"/>
    <property type="match status" value="1"/>
</dbReference>
<dbReference type="GO" id="GO:0005096">
    <property type="term" value="F:GTPase activator activity"/>
    <property type="evidence" value="ECO:0007669"/>
    <property type="project" value="InterPro"/>
</dbReference>
<feature type="domain" description="UBA" evidence="3">
    <location>
        <begin position="226"/>
        <end position="270"/>
    </location>
</feature>
<evidence type="ECO:0000313" key="6">
    <source>
        <dbReference type="Proteomes" id="UP000469558"/>
    </source>
</evidence>
<keyword evidence="6" id="KW-1185">Reference proteome</keyword>
<dbReference type="FunFam" id="1.10.8.10:FF:000081">
    <property type="entry name" value="GTPase activating protein for Arf"/>
    <property type="match status" value="1"/>
</dbReference>
<feature type="domain" description="Arf-GAP" evidence="4">
    <location>
        <begin position="15"/>
        <end position="144"/>
    </location>
</feature>
<sequence>MAGALSKRQQARNERTLQELIKSVPGNNVCADCQARNPGWASWSVSGYIFVHAVRRLASETGDPYHESQVAEHGFLVQRPSRGTYSTFTYSGINSDKWQNMKRVGNVASNRIYNPQNTRPPIPFDADEADSAMERFIRQKYQDRTTKAAIRHNTGSTNSDDQPPPLPPKTGSRFGFRSASSIFPLSSKARRESAARQQEFEPSRERSPSPRRHKPARVFGSNVGTGSDDDLEAKMAKLREMGFMDEKRNMAVLKGLSGNLEKSIETLARLGEGNGVARISKSAAESAGWGDSSGHADSSGPSSRSRTPISPAGLTINRTREKELPKQSSNPFDMLDNPPPIAQPQSSQSTGSLPQQPNQMTGKNPYQQTSNPFGLMPSQSQVNLNQAFQNMAVAPSQPLFPNHTGGFPGPQQSQHQQLYQQSMTPPVPSIPQQYYPPVIYENPQQQQVQQVQPNSSYNPFMQNQQT</sequence>
<feature type="compositionally biased region" description="Polar residues" evidence="2">
    <location>
        <begin position="453"/>
        <end position="466"/>
    </location>
</feature>
<comment type="caution">
    <text evidence="5">The sequence shown here is derived from an EMBL/GenBank/DDBJ whole genome shotgun (WGS) entry which is preliminary data.</text>
</comment>
<dbReference type="PANTHER" id="PTHR45705:SF7">
    <property type="entry name" value="ACTIVATING PROTEIN FOR ARF, PUTATIVE (AFU_ORTHOLOGUE AFUA_4G09120)-RELATED"/>
    <property type="match status" value="1"/>
</dbReference>
<protein>
    <submittedName>
        <fullName evidence="5">UBA domain-containing protein</fullName>
    </submittedName>
</protein>
<feature type="region of interest" description="Disordered" evidence="2">
    <location>
        <begin position="396"/>
        <end position="466"/>
    </location>
</feature>
<organism evidence="5 6">
    <name type="scientific">Lachnellula suecica</name>
    <dbReference type="NCBI Taxonomy" id="602035"/>
    <lineage>
        <taxon>Eukaryota</taxon>
        <taxon>Fungi</taxon>
        <taxon>Dikarya</taxon>
        <taxon>Ascomycota</taxon>
        <taxon>Pezizomycotina</taxon>
        <taxon>Leotiomycetes</taxon>
        <taxon>Helotiales</taxon>
        <taxon>Lachnaceae</taxon>
        <taxon>Lachnellula</taxon>
    </lineage>
</organism>
<evidence type="ECO:0000313" key="5">
    <source>
        <dbReference type="EMBL" id="TVY55004.1"/>
    </source>
</evidence>
<dbReference type="SUPFAM" id="SSF57863">
    <property type="entry name" value="ArfGap/RecO-like zinc finger"/>
    <property type="match status" value="1"/>
</dbReference>
<dbReference type="InterPro" id="IPR009060">
    <property type="entry name" value="UBA-like_sf"/>
</dbReference>
<dbReference type="EMBL" id="QGMK01002964">
    <property type="protein sequence ID" value="TVY55004.1"/>
    <property type="molecule type" value="Genomic_DNA"/>
</dbReference>
<keyword evidence="1" id="KW-0479">Metal-binding</keyword>